<reference evidence="7" key="1">
    <citation type="submission" date="2025-08" db="UniProtKB">
        <authorList>
            <consortium name="Ensembl"/>
        </authorList>
    </citation>
    <scope>IDENTIFICATION</scope>
</reference>
<protein>
    <recommendedName>
        <fullName evidence="4">SH3 domain-binding protein 5</fullName>
        <shortName evidence="4">SH3BP-5</shortName>
    </recommendedName>
</protein>
<comment type="similarity">
    <text evidence="1 4">Belongs to the SH3BP5 family.</text>
</comment>
<dbReference type="GO" id="GO:0005737">
    <property type="term" value="C:cytoplasm"/>
    <property type="evidence" value="ECO:0007669"/>
    <property type="project" value="UniProtKB-SubCell"/>
</dbReference>
<dbReference type="Ensembl" id="ENSNPET00000013356.1">
    <property type="protein sequence ID" value="ENSNPEP00000013036.1"/>
    <property type="gene ID" value="ENSNPEG00000009728.1"/>
</dbReference>
<feature type="coiled-coil region" evidence="5">
    <location>
        <begin position="71"/>
        <end position="105"/>
    </location>
</feature>
<reference evidence="7" key="2">
    <citation type="submission" date="2025-09" db="UniProtKB">
        <authorList>
            <consortium name="Ensembl"/>
        </authorList>
    </citation>
    <scope>IDENTIFICATION</scope>
</reference>
<comment type="subcellular location">
    <subcellularLocation>
        <location evidence="4">Cytoplasm</location>
    </subcellularLocation>
    <text evidence="4">Colocalizes with RAB11A on cytoplasmic vesicle membranes.</text>
</comment>
<feature type="compositionally biased region" description="Basic residues" evidence="6">
    <location>
        <begin position="21"/>
        <end position="36"/>
    </location>
</feature>
<dbReference type="GO" id="GO:0035556">
    <property type="term" value="P:intracellular signal transduction"/>
    <property type="evidence" value="ECO:0007669"/>
    <property type="project" value="UniProtKB-UniRule"/>
</dbReference>
<dbReference type="GO" id="GO:0004860">
    <property type="term" value="F:protein kinase inhibitor activity"/>
    <property type="evidence" value="ECO:0007669"/>
    <property type="project" value="TreeGrafter"/>
</dbReference>
<keyword evidence="8" id="KW-1185">Reference proteome</keyword>
<accession>A0A8C7EE17</accession>
<organism evidence="7 8">
    <name type="scientific">Nothoprocta perdicaria</name>
    <name type="common">Chilean tinamou</name>
    <name type="synonym">Crypturus perdicarius</name>
    <dbReference type="NCBI Taxonomy" id="30464"/>
    <lineage>
        <taxon>Eukaryota</taxon>
        <taxon>Metazoa</taxon>
        <taxon>Chordata</taxon>
        <taxon>Craniata</taxon>
        <taxon>Vertebrata</taxon>
        <taxon>Euteleostomi</taxon>
        <taxon>Archelosauria</taxon>
        <taxon>Archosauria</taxon>
        <taxon>Dinosauria</taxon>
        <taxon>Saurischia</taxon>
        <taxon>Theropoda</taxon>
        <taxon>Coelurosauria</taxon>
        <taxon>Aves</taxon>
        <taxon>Palaeognathae</taxon>
        <taxon>Tinamiformes</taxon>
        <taxon>Tinamidae</taxon>
        <taxon>Nothoprocta</taxon>
    </lineage>
</organism>
<evidence type="ECO:0000256" key="3">
    <source>
        <dbReference type="ARBA" id="ARBA00023054"/>
    </source>
</evidence>
<dbReference type="GO" id="GO:0005085">
    <property type="term" value="F:guanyl-nucleotide exchange factor activity"/>
    <property type="evidence" value="ECO:0007669"/>
    <property type="project" value="UniProtKB-UniRule"/>
</dbReference>
<name>A0A8C7EE17_NOTPE</name>
<keyword evidence="4" id="KW-0963">Cytoplasm</keyword>
<dbReference type="InterPro" id="IPR007940">
    <property type="entry name" value="SH3BP5"/>
</dbReference>
<dbReference type="PANTHER" id="PTHR19423">
    <property type="entry name" value="SH3 DOMAIN-BINDING PROTEIN 5"/>
    <property type="match status" value="1"/>
</dbReference>
<evidence type="ECO:0000256" key="5">
    <source>
        <dbReference type="SAM" id="Coils"/>
    </source>
</evidence>
<evidence type="ECO:0000313" key="7">
    <source>
        <dbReference type="Ensembl" id="ENSNPEP00000013036.1"/>
    </source>
</evidence>
<dbReference type="AlphaFoldDB" id="A0A8C7EE17"/>
<dbReference type="Proteomes" id="UP000694420">
    <property type="component" value="Unplaced"/>
</dbReference>
<keyword evidence="3 4" id="KW-0175">Coiled coil</keyword>
<feature type="compositionally biased region" description="Basic residues" evidence="6">
    <location>
        <begin position="340"/>
        <end position="350"/>
    </location>
</feature>
<comment type="subunit">
    <text evidence="4">Interacts with GDP-bound and nucleotide-free forms of RAB11A.</text>
</comment>
<dbReference type="Pfam" id="PF05276">
    <property type="entry name" value="SH3BP5"/>
    <property type="match status" value="1"/>
</dbReference>
<proteinExistence type="inferred from homology"/>
<evidence type="ECO:0000256" key="2">
    <source>
        <dbReference type="ARBA" id="ARBA00022658"/>
    </source>
</evidence>
<evidence type="ECO:0000256" key="4">
    <source>
        <dbReference type="RuleBase" id="RU369054"/>
    </source>
</evidence>
<feature type="region of interest" description="Disordered" evidence="6">
    <location>
        <begin position="325"/>
        <end position="350"/>
    </location>
</feature>
<comment type="function">
    <text evidence="4">Functions as guanine nucleotide exchange factor (GEF) for RAB11A.</text>
</comment>
<evidence type="ECO:0000256" key="6">
    <source>
        <dbReference type="SAM" id="MobiDB-lite"/>
    </source>
</evidence>
<evidence type="ECO:0000256" key="1">
    <source>
        <dbReference type="ARBA" id="ARBA00007796"/>
    </source>
</evidence>
<feature type="region of interest" description="Disordered" evidence="6">
    <location>
        <begin position="1"/>
        <end position="61"/>
    </location>
</feature>
<keyword evidence="2 4" id="KW-0344">Guanine-nucleotide releasing factor</keyword>
<evidence type="ECO:0000313" key="8">
    <source>
        <dbReference type="Proteomes" id="UP000694420"/>
    </source>
</evidence>
<sequence length="350" mass="39314">MRPEPPAAARSPRPPREATKAPRRRRTRRRRRRRSWIRASRWVPPPPRRGGGRIPVGIPAGKRSLPRGRRWQEELERLNEAGEEINRVELELDEARATYRRVLSDSARQLDAQASLLGNSVEKSRPYYEARRLAKEAQQEAQRAALRYERAVGLHGAARHMVAVAEQGVRAPRNRLDPAWQELLNHATGKVGAGGIGGEIGGEIWGNFGKIWGNFGKIWGIWGKFGGILGKIWGIWGKFWGILGKFWGILGKRLLQSLLRMSLRLLLQLSLRLFPTLRVSFPGERRGAAALPGGRGRSDGRGCRSTIASDLQKFDSVEHLRSVADAASLHGPEEPEPLRSRGRPRRSRSL</sequence>
<comment type="domain">
    <text evidence="4">The N-terminal half of the protein mediates interaction with RAB11A and functions as guanine nucleotide exchange factor. Four long alpha-helices (interrupted by a central kink) assemble into coiled coils, giving rise to a 'V' shape.</text>
</comment>
<dbReference type="GO" id="GO:0017124">
    <property type="term" value="F:SH3 domain binding"/>
    <property type="evidence" value="ECO:0007669"/>
    <property type="project" value="UniProtKB-UniRule"/>
</dbReference>
<dbReference type="PANTHER" id="PTHR19423:SF8">
    <property type="entry name" value="SH3 DOMAIN-BINDING PROTEIN 5-LIKE"/>
    <property type="match status" value="1"/>
</dbReference>